<accession>A0ABU2K1C8</accession>
<dbReference type="SUPFAM" id="SSF50475">
    <property type="entry name" value="FMN-binding split barrel"/>
    <property type="match status" value="1"/>
</dbReference>
<dbReference type="RefSeq" id="WP_311670878.1">
    <property type="nucleotide sequence ID" value="NZ_JAVREO010000037.1"/>
</dbReference>
<dbReference type="Pfam" id="PF01243">
    <property type="entry name" value="PNPOx_N"/>
    <property type="match status" value="1"/>
</dbReference>
<evidence type="ECO:0000313" key="4">
    <source>
        <dbReference type="Proteomes" id="UP001183410"/>
    </source>
</evidence>
<evidence type="ECO:0000313" key="3">
    <source>
        <dbReference type="EMBL" id="MDT0270816.1"/>
    </source>
</evidence>
<name>A0ABU2K1C8_9ACTN</name>
<comment type="caution">
    <text evidence="3">The sequence shown here is derived from an EMBL/GenBank/DDBJ whole genome shotgun (WGS) entry which is preliminary data.</text>
</comment>
<sequence>MTEPTGTLHTGFSEPGAAATPWAAAVALLESAEIYWLSTVRPDGRPHVTPLLAIWRDDRAYVTTGATERKARNLAENPAVVLTTGTNRLSAGLDITVEGTARRVTDQPLLGRLATDYATKYGQDWAFQPGDGVLEHAEGGAALLFEITPDRVFGFAKDPYTQTRWDLG</sequence>
<dbReference type="PANTHER" id="PTHR35176">
    <property type="entry name" value="HEME OXYGENASE HI_0854-RELATED"/>
    <property type="match status" value="1"/>
</dbReference>
<keyword evidence="4" id="KW-1185">Reference proteome</keyword>
<proteinExistence type="predicted"/>
<dbReference type="EMBL" id="JAVREO010000037">
    <property type="protein sequence ID" value="MDT0270816.1"/>
    <property type="molecule type" value="Genomic_DNA"/>
</dbReference>
<feature type="domain" description="Pyridoxamine 5'-phosphate oxidase N-terminal" evidence="2">
    <location>
        <begin position="24"/>
        <end position="153"/>
    </location>
</feature>
<protein>
    <submittedName>
        <fullName evidence="3">Pyridoxamine 5'-phosphate oxidase family protein</fullName>
        <ecNumber evidence="3">1.-.-.-</ecNumber>
        <ecNumber evidence="3">1.4.3.5</ecNumber>
    </submittedName>
</protein>
<keyword evidence="1 3" id="KW-0560">Oxidoreductase</keyword>
<dbReference type="GO" id="GO:0004733">
    <property type="term" value="F:pyridoxamine phosphate oxidase activity"/>
    <property type="evidence" value="ECO:0007669"/>
    <property type="project" value="UniProtKB-EC"/>
</dbReference>
<dbReference type="InterPro" id="IPR012349">
    <property type="entry name" value="Split_barrel_FMN-bd"/>
</dbReference>
<dbReference type="PANTHER" id="PTHR35176:SF4">
    <property type="entry name" value="PYRIDOXAMINE 5'-PHOSPHATE OXIDASE-RELATED FMN-BINDING"/>
    <property type="match status" value="1"/>
</dbReference>
<reference evidence="4" key="1">
    <citation type="submission" date="2023-07" db="EMBL/GenBank/DDBJ databases">
        <title>30 novel species of actinomycetes from the DSMZ collection.</title>
        <authorList>
            <person name="Nouioui I."/>
        </authorList>
    </citation>
    <scope>NUCLEOTIDE SEQUENCE [LARGE SCALE GENOMIC DNA]</scope>
    <source>
        <strain evidence="4">DSM 44915</strain>
    </source>
</reference>
<dbReference type="InterPro" id="IPR011576">
    <property type="entry name" value="Pyridox_Oxase_N"/>
</dbReference>
<organism evidence="3 4">
    <name type="scientific">Streptomyces chisholmiae</name>
    <dbReference type="NCBI Taxonomy" id="3075540"/>
    <lineage>
        <taxon>Bacteria</taxon>
        <taxon>Bacillati</taxon>
        <taxon>Actinomycetota</taxon>
        <taxon>Actinomycetes</taxon>
        <taxon>Kitasatosporales</taxon>
        <taxon>Streptomycetaceae</taxon>
        <taxon>Streptomyces</taxon>
    </lineage>
</organism>
<dbReference type="Proteomes" id="UP001183410">
    <property type="component" value="Unassembled WGS sequence"/>
</dbReference>
<dbReference type="Gene3D" id="2.30.110.10">
    <property type="entry name" value="Electron Transport, Fmn-binding Protein, Chain A"/>
    <property type="match status" value="1"/>
</dbReference>
<evidence type="ECO:0000256" key="1">
    <source>
        <dbReference type="ARBA" id="ARBA00023002"/>
    </source>
</evidence>
<dbReference type="EC" id="1.-.-.-" evidence="3"/>
<dbReference type="EC" id="1.4.3.5" evidence="3"/>
<gene>
    <name evidence="3" type="ORF">RM844_31560</name>
</gene>
<dbReference type="InterPro" id="IPR052019">
    <property type="entry name" value="F420H2_bilvrd_red/Heme_oxyg"/>
</dbReference>
<evidence type="ECO:0000259" key="2">
    <source>
        <dbReference type="Pfam" id="PF01243"/>
    </source>
</evidence>